<dbReference type="InterPro" id="IPR052519">
    <property type="entry name" value="Euk-type_GlcNAc_Kinase"/>
</dbReference>
<dbReference type="AlphaFoldDB" id="A0AAE9ZZD3"/>
<dbReference type="PANTHER" id="PTHR43190">
    <property type="entry name" value="N-ACETYL-D-GLUCOSAMINE KINASE"/>
    <property type="match status" value="1"/>
</dbReference>
<organism evidence="2 3">
    <name type="scientific">Synoicihabitans lomoniglobus</name>
    <dbReference type="NCBI Taxonomy" id="2909285"/>
    <lineage>
        <taxon>Bacteria</taxon>
        <taxon>Pseudomonadati</taxon>
        <taxon>Verrucomicrobiota</taxon>
        <taxon>Opitutia</taxon>
        <taxon>Opitutales</taxon>
        <taxon>Opitutaceae</taxon>
        <taxon>Synoicihabitans</taxon>
    </lineage>
</organism>
<proteinExistence type="predicted"/>
<dbReference type="RefSeq" id="WP_330930425.1">
    <property type="nucleotide sequence ID" value="NZ_CP119075.1"/>
</dbReference>
<dbReference type="Proteomes" id="UP001218638">
    <property type="component" value="Chromosome"/>
</dbReference>
<evidence type="ECO:0000313" key="2">
    <source>
        <dbReference type="EMBL" id="WED64168.1"/>
    </source>
</evidence>
<accession>A0AAE9ZZD3</accession>
<dbReference type="KEGG" id="slom:PXH66_17660"/>
<gene>
    <name evidence="2" type="ORF">PXH66_17660</name>
</gene>
<dbReference type="PANTHER" id="PTHR43190:SF3">
    <property type="entry name" value="N-ACETYL-D-GLUCOSAMINE KINASE"/>
    <property type="match status" value="1"/>
</dbReference>
<evidence type="ECO:0000313" key="3">
    <source>
        <dbReference type="Proteomes" id="UP001218638"/>
    </source>
</evidence>
<dbReference type="InterPro" id="IPR043129">
    <property type="entry name" value="ATPase_NBD"/>
</dbReference>
<dbReference type="EMBL" id="CP119075">
    <property type="protein sequence ID" value="WED64168.1"/>
    <property type="molecule type" value="Genomic_DNA"/>
</dbReference>
<name>A0AAE9ZZD3_9BACT</name>
<dbReference type="CDD" id="cd24007">
    <property type="entry name" value="ASKHA_NBD_eukNAGK-like"/>
    <property type="match status" value="1"/>
</dbReference>
<evidence type="ECO:0000259" key="1">
    <source>
        <dbReference type="Pfam" id="PF01869"/>
    </source>
</evidence>
<dbReference type="Pfam" id="PF01869">
    <property type="entry name" value="BcrAD_BadFG"/>
    <property type="match status" value="1"/>
</dbReference>
<feature type="domain" description="ATPase BadF/BadG/BcrA/BcrD type" evidence="1">
    <location>
        <begin position="10"/>
        <end position="245"/>
    </location>
</feature>
<dbReference type="Gene3D" id="3.30.420.40">
    <property type="match status" value="2"/>
</dbReference>
<keyword evidence="3" id="KW-1185">Reference proteome</keyword>
<sequence length="298" mass="31627">MRSVGSTYRIGVDGGGTKTELILIDETGAIVTRHLAPGCNPNIAGPEQARAIILEALGQIHREPVISTHLYMAGAPSWWREFAADLRDFGTVSSHHDALPVLELATSGRPGLVLHGGTGSFVAAHAPDDTVHYAGGLGWRFGDPGSGYDLGRRVIARGLLELQGWAPLTRFGPLVQHQSGLPVDETTVTALTRHFYQNRDPNKTIAALAPAVLHLATEGDEAARTMVLESAKPLLDLALQVATRLFPATPLDALPAGLSGPILTHPAVQAALVPRSPLPLTPITEAPIMGVHRLMTRD</sequence>
<dbReference type="SUPFAM" id="SSF53067">
    <property type="entry name" value="Actin-like ATPase domain"/>
    <property type="match status" value="2"/>
</dbReference>
<protein>
    <submittedName>
        <fullName evidence="2">BadF/BadG/BcrA/BcrD ATPase family protein</fullName>
    </submittedName>
</protein>
<dbReference type="InterPro" id="IPR002731">
    <property type="entry name" value="ATPase_BadF"/>
</dbReference>
<reference evidence="2" key="1">
    <citation type="submission" date="2023-03" db="EMBL/GenBank/DDBJ databases">
        <title>Lomoglobus Profundus gen. nov., sp. nov., a novel member of the phylum Verrucomicrobia, isolated from deep-marine sediment of South China Sea.</title>
        <authorList>
            <person name="Ahmad T."/>
            <person name="Ishaq S.E."/>
            <person name="Wang F."/>
        </authorList>
    </citation>
    <scope>NUCLEOTIDE SEQUENCE</scope>
    <source>
        <strain evidence="2">LMO-M01</strain>
    </source>
</reference>